<gene>
    <name evidence="1" type="ORF">UFOVP174_21</name>
</gene>
<organism evidence="1">
    <name type="scientific">uncultured Caudovirales phage</name>
    <dbReference type="NCBI Taxonomy" id="2100421"/>
    <lineage>
        <taxon>Viruses</taxon>
        <taxon>Duplodnaviria</taxon>
        <taxon>Heunggongvirae</taxon>
        <taxon>Uroviricota</taxon>
        <taxon>Caudoviricetes</taxon>
        <taxon>Peduoviridae</taxon>
        <taxon>Maltschvirus</taxon>
        <taxon>Maltschvirus maltsch</taxon>
    </lineage>
</organism>
<evidence type="ECO:0000313" key="1">
    <source>
        <dbReference type="EMBL" id="CAB5194660.1"/>
    </source>
</evidence>
<accession>A0A6J7WGA1</accession>
<dbReference type="EMBL" id="LR798216">
    <property type="protein sequence ID" value="CAB5194660.1"/>
    <property type="molecule type" value="Genomic_DNA"/>
</dbReference>
<protein>
    <submittedName>
        <fullName evidence="1">Uncharacterized protein</fullName>
    </submittedName>
</protein>
<proteinExistence type="predicted"/>
<reference evidence="1" key="1">
    <citation type="submission" date="2020-05" db="EMBL/GenBank/DDBJ databases">
        <authorList>
            <person name="Chiriac C."/>
            <person name="Salcher M."/>
            <person name="Ghai R."/>
            <person name="Kavagutti S V."/>
        </authorList>
    </citation>
    <scope>NUCLEOTIDE SEQUENCE</scope>
</reference>
<sequence>MSQEIKGMENNIPVRMVFIDNKEEIHFKSIAAASRKSKVTAQSIRESLNPIARKKFKVVHLDKERVVAFRILPKS</sequence>
<name>A0A6J7WGA1_9CAUD</name>